<dbReference type="AlphaFoldDB" id="A0A0U1NQH8"/>
<dbReference type="GO" id="GO:0030288">
    <property type="term" value="C:outer membrane-bounded periplasmic space"/>
    <property type="evidence" value="ECO:0007669"/>
    <property type="project" value="TreeGrafter"/>
</dbReference>
<dbReference type="InterPro" id="IPR002508">
    <property type="entry name" value="MurNAc-LAA_cat"/>
</dbReference>
<evidence type="ECO:0000313" key="4">
    <source>
        <dbReference type="Proteomes" id="UP000199087"/>
    </source>
</evidence>
<keyword evidence="4" id="KW-1185">Reference proteome</keyword>
<accession>A0A0U1NQH8</accession>
<organism evidence="3 4">
    <name type="scientific">Neobacillus massiliamazoniensis</name>
    <dbReference type="NCBI Taxonomy" id="1499688"/>
    <lineage>
        <taxon>Bacteria</taxon>
        <taxon>Bacillati</taxon>
        <taxon>Bacillota</taxon>
        <taxon>Bacilli</taxon>
        <taxon>Bacillales</taxon>
        <taxon>Bacillaceae</taxon>
        <taxon>Neobacillus</taxon>
    </lineage>
</organism>
<dbReference type="PANTHER" id="PTHR30404:SF0">
    <property type="entry name" value="N-ACETYLMURAMOYL-L-ALANINE AMIDASE AMIC"/>
    <property type="match status" value="1"/>
</dbReference>
<name>A0A0U1NQH8_9BACI</name>
<dbReference type="Pfam" id="PF01520">
    <property type="entry name" value="Amidase_3"/>
    <property type="match status" value="1"/>
</dbReference>
<protein>
    <submittedName>
        <fullName evidence="3">N-acetylmuramoyl-L-alanine amidase</fullName>
    </submittedName>
</protein>
<evidence type="ECO:0000313" key="3">
    <source>
        <dbReference type="EMBL" id="CRK80294.1"/>
    </source>
</evidence>
<dbReference type="SMART" id="SM00646">
    <property type="entry name" value="Ami_3"/>
    <property type="match status" value="1"/>
</dbReference>
<reference evidence="4" key="1">
    <citation type="submission" date="2015-05" db="EMBL/GenBank/DDBJ databases">
        <authorList>
            <person name="Urmite Genomes"/>
        </authorList>
    </citation>
    <scope>NUCLEOTIDE SEQUENCE [LARGE SCALE GENOMIC DNA]</scope>
    <source>
        <strain evidence="4">LF1</strain>
    </source>
</reference>
<dbReference type="Gene3D" id="3.40.630.40">
    <property type="entry name" value="Zn-dependent exopeptidases"/>
    <property type="match status" value="1"/>
</dbReference>
<sequence>MKIMLDAGHAGFGVTPGKRVPDGSMYEWDFNAAVVKYMMEMLSNYEDVQVYRADDPTGKTDVPLQVRTDKANQLKVDLFFSNHANADGDTWSVANGVETYVWIRNNELSLKLARVVQANLVKATGLRDRGVKTADFHVLRETTMTAVLVEHAFMSNRAEAEKLKSDEFRRLCASSNVESIVSVYGLKKKSRNIFFYTGGYAGNDLVKVLDLCCSWGWWFDPTRKDDGTLMFKIGGFAEGSEASRTMENFLKSNGYWYQIQ</sequence>
<dbReference type="GO" id="GO:0008745">
    <property type="term" value="F:N-acetylmuramoyl-L-alanine amidase activity"/>
    <property type="evidence" value="ECO:0007669"/>
    <property type="project" value="InterPro"/>
</dbReference>
<evidence type="ECO:0000256" key="1">
    <source>
        <dbReference type="ARBA" id="ARBA00022801"/>
    </source>
</evidence>
<gene>
    <name evidence="3" type="ORF">BN000_00175</name>
</gene>
<dbReference type="Proteomes" id="UP000199087">
    <property type="component" value="Unassembled WGS sequence"/>
</dbReference>
<dbReference type="SUPFAM" id="SSF53187">
    <property type="entry name" value="Zn-dependent exopeptidases"/>
    <property type="match status" value="1"/>
</dbReference>
<dbReference type="GO" id="GO:0009253">
    <property type="term" value="P:peptidoglycan catabolic process"/>
    <property type="evidence" value="ECO:0007669"/>
    <property type="project" value="InterPro"/>
</dbReference>
<dbReference type="OrthoDB" id="9763643at2"/>
<keyword evidence="1" id="KW-0378">Hydrolase</keyword>
<feature type="domain" description="MurNAc-LAA" evidence="2">
    <location>
        <begin position="68"/>
        <end position="181"/>
    </location>
</feature>
<dbReference type="RefSeq" id="WP_090629611.1">
    <property type="nucleotide sequence ID" value="NZ_CVRB01000001.1"/>
</dbReference>
<evidence type="ECO:0000259" key="2">
    <source>
        <dbReference type="SMART" id="SM00646"/>
    </source>
</evidence>
<dbReference type="EMBL" id="CVRB01000001">
    <property type="protein sequence ID" value="CRK80294.1"/>
    <property type="molecule type" value="Genomic_DNA"/>
</dbReference>
<dbReference type="STRING" id="1499688.BN000_00175"/>
<dbReference type="CDD" id="cd02696">
    <property type="entry name" value="MurNAc-LAA"/>
    <property type="match status" value="1"/>
</dbReference>
<proteinExistence type="predicted"/>
<dbReference type="InterPro" id="IPR050695">
    <property type="entry name" value="N-acetylmuramoyl_amidase_3"/>
</dbReference>
<dbReference type="PANTHER" id="PTHR30404">
    <property type="entry name" value="N-ACETYLMURAMOYL-L-ALANINE AMIDASE"/>
    <property type="match status" value="1"/>
</dbReference>